<dbReference type="EMBL" id="VUNQ01000047">
    <property type="protein sequence ID" value="MSU02891.1"/>
    <property type="molecule type" value="Genomic_DNA"/>
</dbReference>
<accession>A0A6N7XLC8</accession>
<organism evidence="1 2">
    <name type="scientific">Tissierella pigra</name>
    <dbReference type="NCBI Taxonomy" id="2607614"/>
    <lineage>
        <taxon>Bacteria</taxon>
        <taxon>Bacillati</taxon>
        <taxon>Bacillota</taxon>
        <taxon>Tissierellia</taxon>
        <taxon>Tissierellales</taxon>
        <taxon>Tissierellaceae</taxon>
        <taxon>Tissierella</taxon>
    </lineage>
</organism>
<dbReference type="RefSeq" id="WP_154442152.1">
    <property type="nucleotide sequence ID" value="NZ_JAHLPJ010000001.1"/>
</dbReference>
<proteinExistence type="predicted"/>
<sequence>MPGPILFFVLIIVIDLILKSVKDKQKIEEVKNQRIPEINKVPKETRTLGELRKILQEELQKELSKKEDKTIDKKSIQANNKKEHKITKVDLERKKYYKETNNVDTVKTVKSMESLSEKNIEYKKEEIQKDILRGIIFSEILAPPKSVQNQKRSL</sequence>
<comment type="caution">
    <text evidence="1">The sequence shown here is derived from an EMBL/GenBank/DDBJ whole genome shotgun (WGS) entry which is preliminary data.</text>
</comment>
<evidence type="ECO:0000313" key="1">
    <source>
        <dbReference type="EMBL" id="MSU02891.1"/>
    </source>
</evidence>
<keyword evidence="2" id="KW-1185">Reference proteome</keyword>
<reference evidence="1 2" key="1">
    <citation type="submission" date="2019-09" db="EMBL/GenBank/DDBJ databases">
        <title>In-depth cultivation of the pig gut microbiome towards novel bacterial diversity and tailored functional studies.</title>
        <authorList>
            <person name="Wylensek D."/>
            <person name="Hitch T.C.A."/>
            <person name="Clavel T."/>
        </authorList>
    </citation>
    <scope>NUCLEOTIDE SEQUENCE [LARGE SCALE GENOMIC DNA]</scope>
    <source>
        <strain evidence="1 2">WCA3-693-APC-4?</strain>
    </source>
</reference>
<gene>
    <name evidence="1" type="ORF">FYJ83_15620</name>
</gene>
<dbReference type="Proteomes" id="UP000469523">
    <property type="component" value="Unassembled WGS sequence"/>
</dbReference>
<protein>
    <submittedName>
        <fullName evidence="1">Uncharacterized protein</fullName>
    </submittedName>
</protein>
<name>A0A6N7XLC8_9FIRM</name>
<dbReference type="AlphaFoldDB" id="A0A6N7XLC8"/>
<evidence type="ECO:0000313" key="2">
    <source>
        <dbReference type="Proteomes" id="UP000469523"/>
    </source>
</evidence>